<dbReference type="Pfam" id="PF00144">
    <property type="entry name" value="Beta-lactamase"/>
    <property type="match status" value="1"/>
</dbReference>
<proteinExistence type="predicted"/>
<keyword evidence="4" id="KW-1185">Reference proteome</keyword>
<evidence type="ECO:0000256" key="1">
    <source>
        <dbReference type="SAM" id="SignalP"/>
    </source>
</evidence>
<evidence type="ECO:0000313" key="3">
    <source>
        <dbReference type="EMBL" id="RVU40586.1"/>
    </source>
</evidence>
<dbReference type="Proteomes" id="UP000283077">
    <property type="component" value="Unassembled WGS sequence"/>
</dbReference>
<dbReference type="AlphaFoldDB" id="A0A437R1D3"/>
<dbReference type="RefSeq" id="WP_127698123.1">
    <property type="nucleotide sequence ID" value="NZ_SACS01000004.1"/>
</dbReference>
<dbReference type="InterPro" id="IPR001466">
    <property type="entry name" value="Beta-lactam-related"/>
</dbReference>
<evidence type="ECO:0000259" key="2">
    <source>
        <dbReference type="Pfam" id="PF00144"/>
    </source>
</evidence>
<dbReference type="InterPro" id="IPR050491">
    <property type="entry name" value="AmpC-like"/>
</dbReference>
<keyword evidence="3" id="KW-0378">Hydrolase</keyword>
<protein>
    <submittedName>
        <fullName evidence="3">Class A beta-lactamase-related serine hydrolase</fullName>
    </submittedName>
</protein>
<dbReference type="Gene3D" id="3.40.710.10">
    <property type="entry name" value="DD-peptidase/beta-lactamase superfamily"/>
    <property type="match status" value="1"/>
</dbReference>
<dbReference type="SUPFAM" id="SSF56601">
    <property type="entry name" value="beta-lactamase/transpeptidase-like"/>
    <property type="match status" value="1"/>
</dbReference>
<dbReference type="InterPro" id="IPR012338">
    <property type="entry name" value="Beta-lactam/transpept-like"/>
</dbReference>
<dbReference type="OrthoDB" id="119951at2"/>
<dbReference type="EMBL" id="SACS01000004">
    <property type="protein sequence ID" value="RVU40586.1"/>
    <property type="molecule type" value="Genomic_DNA"/>
</dbReference>
<keyword evidence="1" id="KW-0732">Signal</keyword>
<organism evidence="3 4">
    <name type="scientific">Rheinheimera riviphila</name>
    <dbReference type="NCBI Taxonomy" id="1834037"/>
    <lineage>
        <taxon>Bacteria</taxon>
        <taxon>Pseudomonadati</taxon>
        <taxon>Pseudomonadota</taxon>
        <taxon>Gammaproteobacteria</taxon>
        <taxon>Chromatiales</taxon>
        <taxon>Chromatiaceae</taxon>
        <taxon>Rheinheimera</taxon>
    </lineage>
</organism>
<dbReference type="PANTHER" id="PTHR46825">
    <property type="entry name" value="D-ALANYL-D-ALANINE-CARBOXYPEPTIDASE/ENDOPEPTIDASE AMPH"/>
    <property type="match status" value="1"/>
</dbReference>
<feature type="chain" id="PRO_5019129892" evidence="1">
    <location>
        <begin position="20"/>
        <end position="435"/>
    </location>
</feature>
<gene>
    <name evidence="3" type="ORF">EOE67_05960</name>
</gene>
<sequence>MLRLTMLASLLWWSVSAAAAPSINEFANEFHQEFSRKMAKNKIPGGVYVIVKDDKIVRVGAYGVRSRNAKAKIDANTVFRLASVSKTFAGGLAAQVAHEGRFSMQDKVTKYVPGFKFRSPNMTAQLKIEHLLAQNAGVSPNAFDDLIEANMTQAQILPRFAKINPRCQPGKCYGYQNVLFSLIETVLLKTTNTPYERLIEQRIFKPLQMHNASVGYSAFLASKNRAMPHVKIRSGWGEAKVVPTYYRVNPAAGVNASAMDMGKWLIAKLGHQPRVQSPAVLLDIQKPRVKTSDNLSGRTFGPYVTTAHYGLGTRIYQFGKHKLYYHGGLVRGYRTDLSYSSEKGLGLVVLLNAQSNLVAELSSYFWATMLDTQPQVTPPAKRKKKVRKVAQQLEPLFSPDELDETAPWFVPMQLPELEDSQLALWSAEDWEQPAP</sequence>
<accession>A0A437R1D3</accession>
<evidence type="ECO:0000313" key="4">
    <source>
        <dbReference type="Proteomes" id="UP000283077"/>
    </source>
</evidence>
<feature type="domain" description="Beta-lactamase-related" evidence="2">
    <location>
        <begin position="32"/>
        <end position="356"/>
    </location>
</feature>
<dbReference type="PANTHER" id="PTHR46825:SF15">
    <property type="entry name" value="BETA-LACTAMASE-RELATED DOMAIN-CONTAINING PROTEIN"/>
    <property type="match status" value="1"/>
</dbReference>
<reference evidence="3 4" key="1">
    <citation type="submission" date="2019-01" db="EMBL/GenBank/DDBJ databases">
        <authorList>
            <person name="Chen W.-M."/>
        </authorList>
    </citation>
    <scope>NUCLEOTIDE SEQUENCE [LARGE SCALE GENOMIC DNA]</scope>
    <source>
        <strain evidence="3 4">KYPC3</strain>
    </source>
</reference>
<name>A0A437R1D3_9GAMM</name>
<feature type="signal peptide" evidence="1">
    <location>
        <begin position="1"/>
        <end position="19"/>
    </location>
</feature>
<comment type="caution">
    <text evidence="3">The sequence shown here is derived from an EMBL/GenBank/DDBJ whole genome shotgun (WGS) entry which is preliminary data.</text>
</comment>
<dbReference type="GO" id="GO:0016787">
    <property type="term" value="F:hydrolase activity"/>
    <property type="evidence" value="ECO:0007669"/>
    <property type="project" value="UniProtKB-KW"/>
</dbReference>